<reference evidence="2" key="1">
    <citation type="submission" date="2022-11" db="UniProtKB">
        <authorList>
            <consortium name="WormBaseParasite"/>
        </authorList>
    </citation>
    <scope>IDENTIFICATION</scope>
</reference>
<dbReference type="Proteomes" id="UP000887580">
    <property type="component" value="Unplaced"/>
</dbReference>
<evidence type="ECO:0000313" key="1">
    <source>
        <dbReference type="Proteomes" id="UP000887580"/>
    </source>
</evidence>
<evidence type="ECO:0000313" key="2">
    <source>
        <dbReference type="WBParaSite" id="PS1159_v2.g3406.t1"/>
    </source>
</evidence>
<accession>A0AC35GCA0</accession>
<protein>
    <submittedName>
        <fullName evidence="2">Protein kinase domain-containing protein</fullName>
    </submittedName>
</protein>
<proteinExistence type="predicted"/>
<dbReference type="WBParaSite" id="PS1159_v2.g3406.t1">
    <property type="protein sequence ID" value="PS1159_v2.g3406.t1"/>
    <property type="gene ID" value="PS1159_v2.g3406"/>
</dbReference>
<name>A0AC35GCA0_9BILA</name>
<organism evidence="1 2">
    <name type="scientific">Panagrolaimus sp. PS1159</name>
    <dbReference type="NCBI Taxonomy" id="55785"/>
    <lineage>
        <taxon>Eukaryota</taxon>
        <taxon>Metazoa</taxon>
        <taxon>Ecdysozoa</taxon>
        <taxon>Nematoda</taxon>
        <taxon>Chromadorea</taxon>
        <taxon>Rhabditida</taxon>
        <taxon>Tylenchina</taxon>
        <taxon>Panagrolaimomorpha</taxon>
        <taxon>Panagrolaimoidea</taxon>
        <taxon>Panagrolaimidae</taxon>
        <taxon>Panagrolaimus</taxon>
    </lineage>
</organism>
<sequence length="120" mass="13841">NYQKYAMKIVPAEENIRKEKEVLKIALKSNSVHLCKIVDSGYDHELHFIVIDLLGSNLFTFSHQCSRKMNYKLAEQCLIAIEAFHSLGYIHRDIKSDNFALGRKGSETENIVYIIDFGVY</sequence>